<proteinExistence type="predicted"/>
<keyword evidence="3" id="KW-1185">Reference proteome</keyword>
<dbReference type="PANTHER" id="PTHR43798">
    <property type="entry name" value="MONOACYLGLYCEROL LIPASE"/>
    <property type="match status" value="1"/>
</dbReference>
<keyword evidence="2" id="KW-0378">Hydrolase</keyword>
<evidence type="ECO:0000259" key="1">
    <source>
        <dbReference type="Pfam" id="PF00561"/>
    </source>
</evidence>
<dbReference type="InterPro" id="IPR000073">
    <property type="entry name" value="AB_hydrolase_1"/>
</dbReference>
<dbReference type="Gene3D" id="3.40.50.1820">
    <property type="entry name" value="alpha/beta hydrolase"/>
    <property type="match status" value="1"/>
</dbReference>
<dbReference type="PANTHER" id="PTHR43798:SF33">
    <property type="entry name" value="HYDROLASE, PUTATIVE (AFU_ORTHOLOGUE AFUA_2G14860)-RELATED"/>
    <property type="match status" value="1"/>
</dbReference>
<organism evidence="2 3">
    <name type="scientific">Petrotoga miotherma DSM 10691</name>
    <dbReference type="NCBI Taxonomy" id="1434326"/>
    <lineage>
        <taxon>Bacteria</taxon>
        <taxon>Thermotogati</taxon>
        <taxon>Thermotogota</taxon>
        <taxon>Thermotogae</taxon>
        <taxon>Petrotogales</taxon>
        <taxon>Petrotogaceae</taxon>
        <taxon>Petrotoga</taxon>
    </lineage>
</organism>
<evidence type="ECO:0000313" key="3">
    <source>
        <dbReference type="Proteomes" id="UP000236199"/>
    </source>
</evidence>
<dbReference type="InterPro" id="IPR029058">
    <property type="entry name" value="AB_hydrolase_fold"/>
</dbReference>
<dbReference type="RefSeq" id="WP_103078609.1">
    <property type="nucleotide sequence ID" value="NZ_AZRM01000020.1"/>
</dbReference>
<protein>
    <submittedName>
        <fullName evidence="2">Alpha/beta hydrolase</fullName>
    </submittedName>
</protein>
<reference evidence="2 3" key="1">
    <citation type="submission" date="2013-12" db="EMBL/GenBank/DDBJ databases">
        <title>Comparative genomics of Petrotoga isolates.</title>
        <authorList>
            <person name="Nesbo C.L."/>
            <person name="Charchuk R."/>
            <person name="Chow K."/>
        </authorList>
    </citation>
    <scope>NUCLEOTIDE SEQUENCE [LARGE SCALE GENOMIC DNA]</scope>
    <source>
        <strain evidence="2 3">DSM 10691</strain>
    </source>
</reference>
<dbReference type="GO" id="GO:0016787">
    <property type="term" value="F:hydrolase activity"/>
    <property type="evidence" value="ECO:0007669"/>
    <property type="project" value="UniProtKB-KW"/>
</dbReference>
<dbReference type="Pfam" id="PF00561">
    <property type="entry name" value="Abhydrolase_1"/>
    <property type="match status" value="1"/>
</dbReference>
<accession>A0A2K1PD27</accession>
<dbReference type="PRINTS" id="PR00111">
    <property type="entry name" value="ABHYDROLASE"/>
</dbReference>
<comment type="caution">
    <text evidence="2">The sequence shown here is derived from an EMBL/GenBank/DDBJ whole genome shotgun (WGS) entry which is preliminary data.</text>
</comment>
<name>A0A2K1PD27_9BACT</name>
<dbReference type="AlphaFoldDB" id="A0A2K1PD27"/>
<dbReference type="EMBL" id="AZRM01000020">
    <property type="protein sequence ID" value="PNS00721.1"/>
    <property type="molecule type" value="Genomic_DNA"/>
</dbReference>
<gene>
    <name evidence="2" type="ORF">X928_04195</name>
</gene>
<dbReference type="InterPro" id="IPR050266">
    <property type="entry name" value="AB_hydrolase_sf"/>
</dbReference>
<feature type="domain" description="AB hydrolase-1" evidence="1">
    <location>
        <begin position="18"/>
        <end position="248"/>
    </location>
</feature>
<dbReference type="SUPFAM" id="SSF53474">
    <property type="entry name" value="alpha/beta-Hydrolases"/>
    <property type="match status" value="1"/>
</dbReference>
<evidence type="ECO:0000313" key="2">
    <source>
        <dbReference type="EMBL" id="PNS00721.1"/>
    </source>
</evidence>
<dbReference type="OrthoDB" id="53505at2"/>
<dbReference type="Proteomes" id="UP000236199">
    <property type="component" value="Unassembled WGS sequence"/>
</dbReference>
<sequence length="263" mass="30815">MYLENPGIYYEIYGKGRPVIILNGIMMSTSSWMAHIERWQKKFQVITYDTRDQGKSARITDKPYTIEVHVEDLKKLIDHLGLKKVNLMGVSYGAQIAELFALKYPEMIDRLVLSNATDHIDNYLKSIGQAWKVAAELYDGEKFFDISLPYIYSRPFYNNNYDWLMNRRKMFKETLTKDWFDGFVRLASSNEIFDIRNEISNITAKTLFISGEEDIITPKSHIIEMNKKVKNSLLANLENTGHALFFEKFEEFCLLVEAFFNYD</sequence>
<dbReference type="GO" id="GO:0016020">
    <property type="term" value="C:membrane"/>
    <property type="evidence" value="ECO:0007669"/>
    <property type="project" value="TreeGrafter"/>
</dbReference>